<name>A0A6I4P3U0_9MICO</name>
<organism evidence="1 2">
    <name type="scientific">Agromyces seonyuensis</name>
    <dbReference type="NCBI Taxonomy" id="2662446"/>
    <lineage>
        <taxon>Bacteria</taxon>
        <taxon>Bacillati</taxon>
        <taxon>Actinomycetota</taxon>
        <taxon>Actinomycetes</taxon>
        <taxon>Micrococcales</taxon>
        <taxon>Microbacteriaceae</taxon>
        <taxon>Agromyces</taxon>
    </lineage>
</organism>
<dbReference type="Proteomes" id="UP000438182">
    <property type="component" value="Unassembled WGS sequence"/>
</dbReference>
<gene>
    <name evidence="1" type="ORF">GB864_17890</name>
</gene>
<dbReference type="AlphaFoldDB" id="A0A6I4P3U0"/>
<evidence type="ECO:0000313" key="1">
    <source>
        <dbReference type="EMBL" id="MWC00413.1"/>
    </source>
</evidence>
<reference evidence="1 2" key="1">
    <citation type="submission" date="2019-12" db="EMBL/GenBank/DDBJ databases">
        <authorList>
            <person name="Kim Y.S."/>
        </authorList>
    </citation>
    <scope>NUCLEOTIDE SEQUENCE [LARGE SCALE GENOMIC DNA]</scope>
    <source>
        <strain evidence="1 2">MMS17-SY077</strain>
    </source>
</reference>
<proteinExistence type="predicted"/>
<feature type="non-terminal residue" evidence="1">
    <location>
        <position position="1"/>
    </location>
</feature>
<evidence type="ECO:0000313" key="2">
    <source>
        <dbReference type="Proteomes" id="UP000438182"/>
    </source>
</evidence>
<accession>A0A6I4P3U0</accession>
<dbReference type="RefSeq" id="WP_419672803.1">
    <property type="nucleotide sequence ID" value="NZ_WSTA01000143.1"/>
</dbReference>
<keyword evidence="2" id="KW-1185">Reference proteome</keyword>
<protein>
    <submittedName>
        <fullName evidence="1">Uncharacterized protein</fullName>
    </submittedName>
</protein>
<comment type="caution">
    <text evidence="1">The sequence shown here is derived from an EMBL/GenBank/DDBJ whole genome shotgun (WGS) entry which is preliminary data.</text>
</comment>
<dbReference type="EMBL" id="WSTA01000143">
    <property type="protein sequence ID" value="MWC00413.1"/>
    <property type="molecule type" value="Genomic_DNA"/>
</dbReference>
<sequence length="249" mass="24584">GGADADGAASGAAALAGTSAEGAAELDGAVGAVRSAIDLNRPGDLVAARAALADSVDEWAGFLADALAATTFDRAGAAELQAALDAIEALRAATDPVSFGPAAEQAVAAVGAAAASHSAVLAAEAAEAEARAAAEAAAKAAEQNRASSGGSSGNGSPALDIDCGPHNNCETYPCPGLPGASCVRPIVPLSVTSTGPVVSTCPDGQWMRPFDSVQRHRGSEPIVLSYPFPISYWVDGFNVSVLKCDPMNP</sequence>